<feature type="binding site" evidence="6">
    <location>
        <position position="94"/>
    </location>
    <ligand>
        <name>K(+)</name>
        <dbReference type="ChEBI" id="CHEBI:29103"/>
    </ligand>
</feature>
<comment type="catalytic activity">
    <reaction evidence="6">
        <text>(6R)-NADPHX = (6S)-NADPHX</text>
        <dbReference type="Rhea" id="RHEA:32227"/>
        <dbReference type="ChEBI" id="CHEBI:64076"/>
        <dbReference type="ChEBI" id="CHEBI:64077"/>
        <dbReference type="EC" id="5.1.99.6"/>
    </reaction>
</comment>
<dbReference type="HAMAP" id="MF_00317">
    <property type="entry name" value="DNApol_clamp_arch"/>
    <property type="match status" value="1"/>
</dbReference>
<dbReference type="NCBIfam" id="TIGR00590">
    <property type="entry name" value="pcna"/>
    <property type="match status" value="1"/>
</dbReference>
<dbReference type="OrthoDB" id="10064708at2759"/>
<feature type="domain" description="YjeF N-terminal" evidence="12">
    <location>
        <begin position="59"/>
        <end position="222"/>
    </location>
</feature>
<dbReference type="PROSITE" id="PS01251">
    <property type="entry name" value="PCNA_1"/>
    <property type="match status" value="1"/>
</dbReference>
<comment type="function">
    <text evidence="6">Catalyzes the epimerization of the S- and R-forms of NAD(P)HX, a damaged form of NAD(P)H that is a result of enzymatic or heat-dependent hydration. This is a prerequisite for the S-specific NAD(P)H-hydrate dehydratase to allow the repair of both epimers of NAD(P)HX.</text>
</comment>
<proteinExistence type="inferred from homology"/>
<feature type="domain" description="Proliferating cell nuclear antigen PCNA C-terminal" evidence="11">
    <location>
        <begin position="356"/>
        <end position="483"/>
    </location>
</feature>
<dbReference type="InterPro" id="IPR022648">
    <property type="entry name" value="Pr_cel_nuc_antig_N"/>
</dbReference>
<comment type="catalytic activity">
    <reaction evidence="6">
        <text>(6R)-NADHX = (6S)-NADHX</text>
        <dbReference type="Rhea" id="RHEA:32215"/>
        <dbReference type="ChEBI" id="CHEBI:64074"/>
        <dbReference type="ChEBI" id="CHEBI:64075"/>
        <dbReference type="EC" id="5.1.99.6"/>
    </reaction>
</comment>
<evidence type="ECO:0000256" key="8">
    <source>
        <dbReference type="RuleBase" id="RU003671"/>
    </source>
</evidence>
<dbReference type="SUPFAM" id="SSF55979">
    <property type="entry name" value="DNA clamp"/>
    <property type="match status" value="2"/>
</dbReference>
<dbReference type="FunFam" id="3.70.10.10:FF:000001">
    <property type="entry name" value="Proliferating cell nuclear antigen"/>
    <property type="match status" value="1"/>
</dbReference>
<dbReference type="PROSITE" id="PS00293">
    <property type="entry name" value="PCNA_2"/>
    <property type="match status" value="1"/>
</dbReference>
<dbReference type="GO" id="GO:0006275">
    <property type="term" value="P:regulation of DNA replication"/>
    <property type="evidence" value="ECO:0007669"/>
    <property type="project" value="InterPro"/>
</dbReference>
<reference evidence="13" key="1">
    <citation type="submission" date="2021-12" db="EMBL/GenBank/DDBJ databases">
        <authorList>
            <person name="King R."/>
        </authorList>
    </citation>
    <scope>NUCLEOTIDE SEQUENCE</scope>
</reference>
<evidence type="ECO:0000313" key="13">
    <source>
        <dbReference type="EMBL" id="CAD0198401.1"/>
    </source>
</evidence>
<evidence type="ECO:0000313" key="14">
    <source>
        <dbReference type="Proteomes" id="UP001154114"/>
    </source>
</evidence>
<dbReference type="GO" id="GO:0019985">
    <property type="term" value="P:translesion synthesis"/>
    <property type="evidence" value="ECO:0007669"/>
    <property type="project" value="TreeGrafter"/>
</dbReference>
<dbReference type="EMBL" id="LR824011">
    <property type="protein sequence ID" value="CAD0198401.1"/>
    <property type="molecule type" value="Genomic_DNA"/>
</dbReference>
<name>A0A9N8PXS1_CHRIL</name>
<keyword evidence="6" id="KW-0630">Potassium</keyword>
<evidence type="ECO:0000259" key="11">
    <source>
        <dbReference type="Pfam" id="PF02747"/>
    </source>
</evidence>
<keyword evidence="14" id="KW-1185">Reference proteome</keyword>
<feature type="binding site" evidence="6">
    <location>
        <position position="191"/>
    </location>
    <ligand>
        <name>(6S)-NADPHX</name>
        <dbReference type="ChEBI" id="CHEBI:64076"/>
    </ligand>
</feature>
<feature type="domain" description="Proliferating cell nuclear antigen PCNA N-terminal" evidence="10">
    <location>
        <begin position="236"/>
        <end position="353"/>
    </location>
</feature>
<dbReference type="Gene3D" id="3.70.10.10">
    <property type="match status" value="1"/>
</dbReference>
<dbReference type="GO" id="GO:0006272">
    <property type="term" value="P:leading strand elongation"/>
    <property type="evidence" value="ECO:0007669"/>
    <property type="project" value="TreeGrafter"/>
</dbReference>
<comment type="similarity">
    <text evidence="2 8">Belongs to the PCNA family.</text>
</comment>
<organism evidence="13 14">
    <name type="scientific">Chrysodeixis includens</name>
    <name type="common">Soybean looper</name>
    <name type="synonym">Pseudoplusia includens</name>
    <dbReference type="NCBI Taxonomy" id="689277"/>
    <lineage>
        <taxon>Eukaryota</taxon>
        <taxon>Metazoa</taxon>
        <taxon>Ecdysozoa</taxon>
        <taxon>Arthropoda</taxon>
        <taxon>Hexapoda</taxon>
        <taxon>Insecta</taxon>
        <taxon>Pterygota</taxon>
        <taxon>Neoptera</taxon>
        <taxon>Endopterygota</taxon>
        <taxon>Lepidoptera</taxon>
        <taxon>Glossata</taxon>
        <taxon>Ditrysia</taxon>
        <taxon>Noctuoidea</taxon>
        <taxon>Noctuidae</taxon>
        <taxon>Plusiinae</taxon>
        <taxon>Chrysodeixis</taxon>
    </lineage>
</organism>
<dbReference type="GO" id="GO:0003677">
    <property type="term" value="F:DNA binding"/>
    <property type="evidence" value="ECO:0007669"/>
    <property type="project" value="UniProtKB-KW"/>
</dbReference>
<dbReference type="Pfam" id="PF02747">
    <property type="entry name" value="PCNA_C"/>
    <property type="match status" value="1"/>
</dbReference>
<dbReference type="GO" id="GO:0043626">
    <property type="term" value="C:PCNA complex"/>
    <property type="evidence" value="ECO:0007669"/>
    <property type="project" value="TreeGrafter"/>
</dbReference>
<evidence type="ECO:0000256" key="4">
    <source>
        <dbReference type="ARBA" id="ARBA00023125"/>
    </source>
</evidence>
<dbReference type="GO" id="GO:0003682">
    <property type="term" value="F:chromatin binding"/>
    <property type="evidence" value="ECO:0007669"/>
    <property type="project" value="UniProtKB-ARBA"/>
</dbReference>
<keyword evidence="6" id="KW-0479">Metal-binding</keyword>
<keyword evidence="6" id="KW-0547">Nucleotide-binding</keyword>
<keyword evidence="3 8" id="KW-0235">DNA replication</keyword>
<dbReference type="PANTHER" id="PTHR11352">
    <property type="entry name" value="PROLIFERATING CELL NUCLEAR ANTIGEN"/>
    <property type="match status" value="1"/>
</dbReference>
<dbReference type="PRINTS" id="PR00339">
    <property type="entry name" value="PCNACYCLIN"/>
</dbReference>
<evidence type="ECO:0000259" key="10">
    <source>
        <dbReference type="Pfam" id="PF00705"/>
    </source>
</evidence>
<feature type="binding site" evidence="6">
    <location>
        <begin position="162"/>
        <end position="168"/>
    </location>
    <ligand>
        <name>(6S)-NADPHX</name>
        <dbReference type="ChEBI" id="CHEBI:64076"/>
    </ligand>
</feature>
<accession>A0A9N8PXS1</accession>
<evidence type="ECO:0000259" key="12">
    <source>
        <dbReference type="Pfam" id="PF03853"/>
    </source>
</evidence>
<dbReference type="EC" id="5.1.99.6" evidence="6"/>
<dbReference type="SUPFAM" id="SSF64153">
    <property type="entry name" value="YjeF N-terminal domain-like"/>
    <property type="match status" value="1"/>
</dbReference>
<comment type="caution">
    <text evidence="6">Lacks conserved residue(s) required for the propagation of feature annotation.</text>
</comment>
<dbReference type="InterPro" id="IPR022659">
    <property type="entry name" value="Pr_cel_nuc_antig_CS"/>
</dbReference>
<feature type="binding site" evidence="6">
    <location>
        <begin position="93"/>
        <end position="97"/>
    </location>
    <ligand>
        <name>(6S)-NADPHX</name>
        <dbReference type="ChEBI" id="CHEBI:64076"/>
    </ligand>
</feature>
<evidence type="ECO:0000256" key="7">
    <source>
        <dbReference type="RuleBase" id="RU000641"/>
    </source>
</evidence>
<evidence type="ECO:0000256" key="9">
    <source>
        <dbReference type="SAM" id="SignalP"/>
    </source>
</evidence>
<comment type="cofactor">
    <cofactor evidence="6">
        <name>K(+)</name>
        <dbReference type="ChEBI" id="CHEBI:29103"/>
    </cofactor>
    <text evidence="6">Binds 1 potassium ion per subunit.</text>
</comment>
<evidence type="ECO:0000256" key="2">
    <source>
        <dbReference type="ARBA" id="ARBA00010462"/>
    </source>
</evidence>
<dbReference type="InterPro" id="IPR000730">
    <property type="entry name" value="Pr_cel_nuc_antig"/>
</dbReference>
<feature type="chain" id="PRO_5040449412" description="NAD(P)H-hydrate epimerase" evidence="9">
    <location>
        <begin position="20"/>
        <end position="489"/>
    </location>
</feature>
<feature type="signal peptide" evidence="9">
    <location>
        <begin position="1"/>
        <end position="19"/>
    </location>
</feature>
<dbReference type="Proteomes" id="UP001154114">
    <property type="component" value="Chromosome 8"/>
</dbReference>
<dbReference type="Pfam" id="PF00705">
    <property type="entry name" value="PCNA_N"/>
    <property type="match status" value="1"/>
</dbReference>
<dbReference type="InterPro" id="IPR046938">
    <property type="entry name" value="DNA_clamp_sf"/>
</dbReference>
<comment type="subcellular location">
    <subcellularLocation>
        <location evidence="1 7">Nucleus</location>
    </subcellularLocation>
</comment>
<evidence type="ECO:0000256" key="6">
    <source>
        <dbReference type="HAMAP-Rule" id="MF_03159"/>
    </source>
</evidence>
<dbReference type="InterPro" id="IPR022649">
    <property type="entry name" value="Pr_cel_nuc_antig_C"/>
</dbReference>
<comment type="similarity">
    <text evidence="6">Belongs to the NnrE/AIBP family.</text>
</comment>
<feature type="binding site" evidence="6">
    <location>
        <position position="158"/>
    </location>
    <ligand>
        <name>K(+)</name>
        <dbReference type="ChEBI" id="CHEBI:29103"/>
    </ligand>
</feature>
<evidence type="ECO:0000256" key="1">
    <source>
        <dbReference type="ARBA" id="ARBA00004123"/>
    </source>
</evidence>
<sequence length="489" mass="53725">MLFRLISSALLLRVANVWGGGVMSSGGKQCSTMRLRYLTQKEAIALDEDLFNEYKFSVDQLMELAGLSVATAVARTYPPSTHLSALIICGPGNNGGDGLVAARHMKLFGYNVSIYYPKRTPKPLYENLLAQCVAFGVNIVEKLPPSNELCNEYQFLVDALFGFSFKPPVRAELKPAMDALIDSGLPVCSVDIPSGWNVEKGPGVIRPLRPAMLISLSAPKMCAAPEYILDAKHFLGGSSILKKVLEAIKDLLTQATFDCDDNGIQLQAMDNSHVSLVSLTLRSDGFDKYRCDRNISMGMNLGSMSKILKCAGDKDTVTIKAQDNADTVTFVFESPNQEKVSDYEMKLMNLDLEHLGIPETEYSCTIRLPSAEFARICRDLSQFGESMVISCTKEGVKFSATGDIGSANIKLAQTSSIDKEEEAVVIEMEEPVTLTFACQYLNYFTKATSLSPQVQLSMSADVPLVVEYRIPDIGHIRYYLAPKIEEEDS</sequence>
<dbReference type="InterPro" id="IPR004443">
    <property type="entry name" value="YjeF_N_dom"/>
</dbReference>
<keyword evidence="4 8" id="KW-0238">DNA-binding</keyword>
<dbReference type="CDD" id="cd00577">
    <property type="entry name" value="PCNA"/>
    <property type="match status" value="1"/>
</dbReference>
<dbReference type="Gene3D" id="3.40.50.10260">
    <property type="entry name" value="YjeF N-terminal domain"/>
    <property type="match status" value="1"/>
</dbReference>
<keyword evidence="6" id="KW-0413">Isomerase</keyword>
<gene>
    <name evidence="13" type="ORF">CINC_LOCUS12674</name>
</gene>
<dbReference type="GO" id="GO:0046872">
    <property type="term" value="F:metal ion binding"/>
    <property type="evidence" value="ECO:0007669"/>
    <property type="project" value="UniProtKB-KW"/>
</dbReference>
<dbReference type="GO" id="GO:0000166">
    <property type="term" value="F:nucleotide binding"/>
    <property type="evidence" value="ECO:0007669"/>
    <property type="project" value="UniProtKB-KW"/>
</dbReference>
<dbReference type="AlphaFoldDB" id="A0A9N8PXS1"/>
<keyword evidence="6" id="KW-0520">NAD</keyword>
<dbReference type="PANTHER" id="PTHR11352:SF0">
    <property type="entry name" value="PROLIFERATING CELL NUCLEAR ANTIGEN"/>
    <property type="match status" value="1"/>
</dbReference>
<comment type="function">
    <text evidence="7">This protein is an auxiliary protein of DNA polymerase delta and is involved in the control of eukaryotic DNA replication by increasing the polymerase's processivity during elongation of the leading strand.</text>
</comment>
<dbReference type="Pfam" id="PF03853">
    <property type="entry name" value="YjeF_N"/>
    <property type="match status" value="1"/>
</dbReference>
<keyword evidence="5 7" id="KW-0539">Nucleus</keyword>
<dbReference type="NCBIfam" id="TIGR00197">
    <property type="entry name" value="yjeF_nterm"/>
    <property type="match status" value="1"/>
</dbReference>
<dbReference type="GO" id="GO:0006298">
    <property type="term" value="P:mismatch repair"/>
    <property type="evidence" value="ECO:0007669"/>
    <property type="project" value="TreeGrafter"/>
</dbReference>
<dbReference type="GO" id="GO:0052856">
    <property type="term" value="F:NAD(P)HX epimerase activity"/>
    <property type="evidence" value="ECO:0007669"/>
    <property type="project" value="UniProtKB-UniRule"/>
</dbReference>
<evidence type="ECO:0000256" key="3">
    <source>
        <dbReference type="ARBA" id="ARBA00022705"/>
    </source>
</evidence>
<dbReference type="GO" id="GO:0030337">
    <property type="term" value="F:DNA polymerase processivity factor activity"/>
    <property type="evidence" value="ECO:0007669"/>
    <property type="project" value="InterPro"/>
</dbReference>
<feature type="binding site" evidence="6">
    <location>
        <position position="194"/>
    </location>
    <ligand>
        <name>K(+)</name>
        <dbReference type="ChEBI" id="CHEBI:29103"/>
    </ligand>
</feature>
<dbReference type="InterPro" id="IPR036652">
    <property type="entry name" value="YjeF_N_dom_sf"/>
</dbReference>
<dbReference type="GO" id="GO:0042542">
    <property type="term" value="P:response to hydrogen peroxide"/>
    <property type="evidence" value="ECO:0007669"/>
    <property type="project" value="UniProtKB-ARBA"/>
</dbReference>
<protein>
    <recommendedName>
        <fullName evidence="6">NAD(P)H-hydrate epimerase</fullName>
        <ecNumber evidence="6">5.1.99.6</ecNumber>
    </recommendedName>
    <alternativeName>
        <fullName evidence="6">NAD(P)HX epimerase</fullName>
    </alternativeName>
</protein>
<keyword evidence="9" id="KW-0732">Signal</keyword>
<evidence type="ECO:0000256" key="5">
    <source>
        <dbReference type="ARBA" id="ARBA00023242"/>
    </source>
</evidence>
<dbReference type="HAMAP" id="MF_01966">
    <property type="entry name" value="NADHX_epimerase"/>
    <property type="match status" value="1"/>
</dbReference>
<dbReference type="GO" id="GO:0072702">
    <property type="term" value="P:response to methyl methanesulfonate"/>
    <property type="evidence" value="ECO:0007669"/>
    <property type="project" value="UniProtKB-ARBA"/>
</dbReference>